<dbReference type="Proteomes" id="UP000030765">
    <property type="component" value="Unassembled WGS sequence"/>
</dbReference>
<dbReference type="CDD" id="cd01657">
    <property type="entry name" value="Ribosomal_L7_archeal_euk"/>
    <property type="match status" value="1"/>
</dbReference>
<dbReference type="STRING" id="74873.A0A084W7E1"/>
<comment type="similarity">
    <text evidence="1">Belongs to the universal ribosomal protein uL30 family.</text>
</comment>
<dbReference type="InterPro" id="IPR035808">
    <property type="entry name" value="Ribosomal_uL30_euk_arc"/>
</dbReference>
<dbReference type="OrthoDB" id="28644at2759"/>
<dbReference type="Gene3D" id="3.30.1390.20">
    <property type="entry name" value="Ribosomal protein L30, ferredoxin-like fold domain"/>
    <property type="match status" value="1"/>
</dbReference>
<evidence type="ECO:0000313" key="11">
    <source>
        <dbReference type="EnsemblMetazoa" id="ASIC014201-PA"/>
    </source>
</evidence>
<dbReference type="GO" id="GO:0000463">
    <property type="term" value="P:maturation of LSU-rRNA from tricistronic rRNA transcript (SSU-rRNA, 5.8S rRNA, LSU-rRNA)"/>
    <property type="evidence" value="ECO:0007669"/>
    <property type="project" value="TreeGrafter"/>
</dbReference>
<dbReference type="PANTHER" id="PTHR11524:SF16">
    <property type="entry name" value="LARGE RIBOSOMAL SUBUNIT PROTEIN UL30"/>
    <property type="match status" value="1"/>
</dbReference>
<dbReference type="InterPro" id="IPR018038">
    <property type="entry name" value="Ribosomal_uL30_CS"/>
</dbReference>
<dbReference type="InterPro" id="IPR005998">
    <property type="entry name" value="Ribosomal_uL30_euk"/>
</dbReference>
<keyword evidence="12" id="KW-1185">Reference proteome</keyword>
<feature type="domain" description="Large ribosomal subunit protein uL30 N-terminal eukaryotes" evidence="9">
    <location>
        <begin position="69"/>
        <end position="140"/>
    </location>
</feature>
<gene>
    <name evidence="10" type="ORF">ZHAS_00014201</name>
</gene>
<evidence type="ECO:0000313" key="12">
    <source>
        <dbReference type="Proteomes" id="UP000030765"/>
    </source>
</evidence>
<dbReference type="SUPFAM" id="SSF55129">
    <property type="entry name" value="Ribosomal protein L30p/L7e"/>
    <property type="match status" value="1"/>
</dbReference>
<dbReference type="VEuPathDB" id="VectorBase:ASIS018477"/>
<feature type="compositionally biased region" description="Basic and acidic residues" evidence="7">
    <location>
        <begin position="1"/>
        <end position="26"/>
    </location>
</feature>
<evidence type="ECO:0000256" key="1">
    <source>
        <dbReference type="ARBA" id="ARBA00007594"/>
    </source>
</evidence>
<dbReference type="Pfam" id="PF08079">
    <property type="entry name" value="Ribosomal_L30_N"/>
    <property type="match status" value="1"/>
</dbReference>
<dbReference type="GO" id="GO:0003723">
    <property type="term" value="F:RNA binding"/>
    <property type="evidence" value="ECO:0007669"/>
    <property type="project" value="InterPro"/>
</dbReference>
<dbReference type="InterPro" id="IPR036919">
    <property type="entry name" value="Ribo_uL30_ferredoxin-like_sf"/>
</dbReference>
<evidence type="ECO:0000259" key="9">
    <source>
        <dbReference type="Pfam" id="PF08079"/>
    </source>
</evidence>
<protein>
    <recommendedName>
        <fullName evidence="4">Large ribosomal subunit protein uL30</fullName>
    </recommendedName>
    <alternativeName>
        <fullName evidence="5">60S ribosomal protein L7</fullName>
    </alternativeName>
</protein>
<name>A0A084W7E1_ANOSI</name>
<dbReference type="GO" id="GO:0003735">
    <property type="term" value="F:structural constituent of ribosome"/>
    <property type="evidence" value="ECO:0007669"/>
    <property type="project" value="TreeGrafter"/>
</dbReference>
<evidence type="ECO:0000313" key="10">
    <source>
        <dbReference type="EMBL" id="KFB46135.1"/>
    </source>
</evidence>
<evidence type="ECO:0000256" key="4">
    <source>
        <dbReference type="ARBA" id="ARBA00040575"/>
    </source>
</evidence>
<evidence type="ECO:0000256" key="3">
    <source>
        <dbReference type="ARBA" id="ARBA00023274"/>
    </source>
</evidence>
<evidence type="ECO:0000256" key="7">
    <source>
        <dbReference type="SAM" id="MobiDB-lite"/>
    </source>
</evidence>
<dbReference type="InterPro" id="IPR039699">
    <property type="entry name" value="Ribosomal_uL30"/>
</dbReference>
<proteinExistence type="inferred from homology"/>
<dbReference type="InterPro" id="IPR012988">
    <property type="entry name" value="Ribosomal_uL30_N_euk"/>
</dbReference>
<dbReference type="EnsemblMetazoa" id="ASIC014201-RA">
    <property type="protein sequence ID" value="ASIC014201-PA"/>
    <property type="gene ID" value="ASIC014201"/>
</dbReference>
<evidence type="ECO:0000259" key="8">
    <source>
        <dbReference type="Pfam" id="PF00327"/>
    </source>
</evidence>
<dbReference type="FunFam" id="3.30.1390.20:FF:000002">
    <property type="entry name" value="60S ribosomal protein L7"/>
    <property type="match status" value="1"/>
</dbReference>
<sequence>MADKAKTDPKPKEAVKKPAAKSDGKKVLKVKKPKAAGDATVKKPKAARDAAAKKPKAATDAKGKKLPAVPESKLKLAKNRQLRRPKVLLNRRKLRAVKLLRRKQNVMRAANYTKKYLSMERAVVRERRTAKRVGNIYIPAEPKVAFVIRIRGINKVAPKVRKVLQLFRLRQINNGTFIKLNKATKNMLRIAEPYIAYGYPTLKTVRQLIYKRGFVKHRHSRIPITDNFVIERKLRGLKLQCVEDMVYHIYTGGACFRKVNNFLWPFKLNTPTGGWRKKNNHYVEGGDFGNREDKINELVKRMV</sequence>
<accession>A0A084W7E1</accession>
<dbReference type="EMBL" id="KE525315">
    <property type="protein sequence ID" value="KFB46135.1"/>
    <property type="molecule type" value="Genomic_DNA"/>
</dbReference>
<evidence type="ECO:0000256" key="6">
    <source>
        <dbReference type="ARBA" id="ARBA00055388"/>
    </source>
</evidence>
<dbReference type="Pfam" id="PF00327">
    <property type="entry name" value="Ribosomal_L30"/>
    <property type="match status" value="1"/>
</dbReference>
<comment type="function">
    <text evidence="6">Binds to G-rich structures in 28S rRNA and in mRNAs. Plays a regulatory role in the translation apparatus; inhibits cell-free translation of mRNAs.</text>
</comment>
<evidence type="ECO:0000256" key="2">
    <source>
        <dbReference type="ARBA" id="ARBA00022980"/>
    </source>
</evidence>
<feature type="compositionally biased region" description="Basic and acidic residues" evidence="7">
    <location>
        <begin position="46"/>
        <end position="63"/>
    </location>
</feature>
<organism evidence="11 12">
    <name type="scientific">Anopheles sinensis</name>
    <name type="common">Mosquito</name>
    <dbReference type="NCBI Taxonomy" id="74873"/>
    <lineage>
        <taxon>Eukaryota</taxon>
        <taxon>Metazoa</taxon>
        <taxon>Ecdysozoa</taxon>
        <taxon>Arthropoda</taxon>
        <taxon>Hexapoda</taxon>
        <taxon>Insecta</taxon>
        <taxon>Pterygota</taxon>
        <taxon>Neoptera</taxon>
        <taxon>Endopterygota</taxon>
        <taxon>Diptera</taxon>
        <taxon>Nematocera</taxon>
        <taxon>Culicoidea</taxon>
        <taxon>Culicidae</taxon>
        <taxon>Anophelinae</taxon>
        <taxon>Anopheles</taxon>
    </lineage>
</organism>
<reference evidence="11" key="2">
    <citation type="submission" date="2020-05" db="UniProtKB">
        <authorList>
            <consortium name="EnsemblMetazoa"/>
        </authorList>
    </citation>
    <scope>IDENTIFICATION</scope>
</reference>
<dbReference type="FunFam" id="3.30.1390.20:FF:000003">
    <property type="entry name" value="60S ribosomal protein L7"/>
    <property type="match status" value="1"/>
</dbReference>
<dbReference type="VEuPathDB" id="VectorBase:ASIC014201"/>
<dbReference type="PROSITE" id="PS00634">
    <property type="entry name" value="RIBOSOMAL_L30"/>
    <property type="match status" value="1"/>
</dbReference>
<evidence type="ECO:0000256" key="5">
    <source>
        <dbReference type="ARBA" id="ARBA00041271"/>
    </source>
</evidence>
<dbReference type="AlphaFoldDB" id="A0A084W7E1"/>
<dbReference type="NCBIfam" id="TIGR01310">
    <property type="entry name" value="uL30_euk"/>
    <property type="match status" value="1"/>
</dbReference>
<dbReference type="GO" id="GO:0022625">
    <property type="term" value="C:cytosolic large ribosomal subunit"/>
    <property type="evidence" value="ECO:0007669"/>
    <property type="project" value="TreeGrafter"/>
</dbReference>
<dbReference type="PANTHER" id="PTHR11524">
    <property type="entry name" value="60S RIBOSOMAL PROTEIN L7"/>
    <property type="match status" value="1"/>
</dbReference>
<keyword evidence="3" id="KW-0687">Ribonucleoprotein</keyword>
<feature type="domain" description="Large ribosomal subunit protein uL30-like ferredoxin-like fold" evidence="8">
    <location>
        <begin position="145"/>
        <end position="195"/>
    </location>
</feature>
<dbReference type="InterPro" id="IPR016082">
    <property type="entry name" value="Ribosomal_uL30_ferredoxin-like"/>
</dbReference>
<dbReference type="OMA" id="SYYVDAQ"/>
<feature type="region of interest" description="Disordered" evidence="7">
    <location>
        <begin position="1"/>
        <end position="69"/>
    </location>
</feature>
<dbReference type="EMBL" id="ATLV01021228">
    <property type="status" value="NOT_ANNOTATED_CDS"/>
    <property type="molecule type" value="Genomic_DNA"/>
</dbReference>
<keyword evidence="2" id="KW-0689">Ribosomal protein</keyword>
<reference evidence="10 12" key="1">
    <citation type="journal article" date="2014" name="BMC Genomics">
        <title>Genome sequence of Anopheles sinensis provides insight into genetics basis of mosquito competence for malaria parasites.</title>
        <authorList>
            <person name="Zhou D."/>
            <person name="Zhang D."/>
            <person name="Ding G."/>
            <person name="Shi L."/>
            <person name="Hou Q."/>
            <person name="Ye Y."/>
            <person name="Xu Y."/>
            <person name="Zhou H."/>
            <person name="Xiong C."/>
            <person name="Li S."/>
            <person name="Yu J."/>
            <person name="Hong S."/>
            <person name="Yu X."/>
            <person name="Zou P."/>
            <person name="Chen C."/>
            <person name="Chang X."/>
            <person name="Wang W."/>
            <person name="Lv Y."/>
            <person name="Sun Y."/>
            <person name="Ma L."/>
            <person name="Shen B."/>
            <person name="Zhu C."/>
        </authorList>
    </citation>
    <scope>NUCLEOTIDE SEQUENCE [LARGE SCALE GENOMIC DNA]</scope>
</reference>